<name>A0A0R2E701_9LACO</name>
<evidence type="ECO:0000313" key="2">
    <source>
        <dbReference type="EMBL" id="KRN07876.1"/>
    </source>
</evidence>
<accession>A0A0R2E701</accession>
<dbReference type="InterPro" id="IPR018878">
    <property type="entry name" value="ORF6C_dom"/>
</dbReference>
<sequence length="53" mass="6366">MFKSFKETFLQDRYSDTPISRFNEAIEFVQSWYAPFELQREINTANARAKMVL</sequence>
<keyword evidence="3" id="KW-1185">Reference proteome</keyword>
<gene>
    <name evidence="2" type="ORF">FD00_GL002502</name>
</gene>
<dbReference type="PATRIC" id="fig|1046596.6.peg.2634"/>
<comment type="caution">
    <text evidence="2">The sequence shown here is derived from an EMBL/GenBank/DDBJ whole genome shotgun (WGS) entry which is preliminary data.</text>
</comment>
<dbReference type="Pfam" id="PF10552">
    <property type="entry name" value="ORF6C"/>
    <property type="match status" value="1"/>
</dbReference>
<evidence type="ECO:0000259" key="1">
    <source>
        <dbReference type="Pfam" id="PF10552"/>
    </source>
</evidence>
<dbReference type="EMBL" id="AYYH01000091">
    <property type="protein sequence ID" value="KRN07876.1"/>
    <property type="molecule type" value="Genomic_DNA"/>
</dbReference>
<organism evidence="2 3">
    <name type="scientific">Liquorilactobacillus mali KCTC 3596 = DSM 20444</name>
    <dbReference type="NCBI Taxonomy" id="1046596"/>
    <lineage>
        <taxon>Bacteria</taxon>
        <taxon>Bacillati</taxon>
        <taxon>Bacillota</taxon>
        <taxon>Bacilli</taxon>
        <taxon>Lactobacillales</taxon>
        <taxon>Lactobacillaceae</taxon>
        <taxon>Liquorilactobacillus</taxon>
    </lineage>
</organism>
<proteinExistence type="predicted"/>
<evidence type="ECO:0000313" key="3">
    <source>
        <dbReference type="Proteomes" id="UP000050898"/>
    </source>
</evidence>
<dbReference type="Proteomes" id="UP000050898">
    <property type="component" value="Unassembled WGS sequence"/>
</dbReference>
<feature type="domain" description="ORF6C" evidence="1">
    <location>
        <begin position="3"/>
        <end position="42"/>
    </location>
</feature>
<dbReference type="AlphaFoldDB" id="A0A0R2E701"/>
<protein>
    <recommendedName>
        <fullName evidence="1">ORF6C domain-containing protein</fullName>
    </recommendedName>
</protein>
<reference evidence="2 3" key="1">
    <citation type="journal article" date="2015" name="Genome Announc.">
        <title>Expanding the biotechnology potential of lactobacilli through comparative genomics of 213 strains and associated genera.</title>
        <authorList>
            <person name="Sun Z."/>
            <person name="Harris H.M."/>
            <person name="McCann A."/>
            <person name="Guo C."/>
            <person name="Argimon S."/>
            <person name="Zhang W."/>
            <person name="Yang X."/>
            <person name="Jeffery I.B."/>
            <person name="Cooney J.C."/>
            <person name="Kagawa T.F."/>
            <person name="Liu W."/>
            <person name="Song Y."/>
            <person name="Salvetti E."/>
            <person name="Wrobel A."/>
            <person name="Rasinkangas P."/>
            <person name="Parkhill J."/>
            <person name="Rea M.C."/>
            <person name="O'Sullivan O."/>
            <person name="Ritari J."/>
            <person name="Douillard F.P."/>
            <person name="Paul Ross R."/>
            <person name="Yang R."/>
            <person name="Briner A.E."/>
            <person name="Felis G.E."/>
            <person name="de Vos W.M."/>
            <person name="Barrangou R."/>
            <person name="Klaenhammer T.R."/>
            <person name="Caufield P.W."/>
            <person name="Cui Y."/>
            <person name="Zhang H."/>
            <person name="O'Toole P.W."/>
        </authorList>
    </citation>
    <scope>NUCLEOTIDE SEQUENCE [LARGE SCALE GENOMIC DNA]</scope>
    <source>
        <strain evidence="2 3">DSM 20444</strain>
    </source>
</reference>